<accession>A0A235H4B2</accession>
<evidence type="ECO:0000313" key="1">
    <source>
        <dbReference type="EMBL" id="OYD80353.1"/>
    </source>
</evidence>
<gene>
    <name evidence="1" type="ORF">CHT98_31595</name>
</gene>
<dbReference type="Proteomes" id="UP000215367">
    <property type="component" value="Unassembled WGS sequence"/>
</dbReference>
<sequence length="86" mass="9659">MISPTSVDWTSLNTLRATPGPEVTALPASFLSITKAANLKPAIVRPVLDGLLRQGFVREYETQYGKAYARTLEGNQRIREVKEWLR</sequence>
<dbReference type="EMBL" id="NOWT01000059">
    <property type="protein sequence ID" value="OYD80353.1"/>
    <property type="molecule type" value="Genomic_DNA"/>
</dbReference>
<comment type="caution">
    <text evidence="1">The sequence shown here is derived from an EMBL/GenBank/DDBJ whole genome shotgun (WGS) entry which is preliminary data.</text>
</comment>
<organism evidence="1 2">
    <name type="scientific">Azospirillum brasilense</name>
    <dbReference type="NCBI Taxonomy" id="192"/>
    <lineage>
        <taxon>Bacteria</taxon>
        <taxon>Pseudomonadati</taxon>
        <taxon>Pseudomonadota</taxon>
        <taxon>Alphaproteobacteria</taxon>
        <taxon>Rhodospirillales</taxon>
        <taxon>Azospirillaceae</taxon>
        <taxon>Azospirillum</taxon>
    </lineage>
</organism>
<reference evidence="1 2" key="1">
    <citation type="submission" date="2017-07" db="EMBL/GenBank/DDBJ databases">
        <title>Whole genome sequence of Azospirillum brasilense 2A1, a potential biofertilizer strain.</title>
        <authorList>
            <person name="Fontana C.A."/>
            <person name="Toffoli L.M."/>
            <person name="Salazar S.M."/>
            <person name="Puglisi E."/>
            <person name="Pedraza R."/>
            <person name="Bassi D."/>
            <person name="Cocconcelli P.S."/>
        </authorList>
    </citation>
    <scope>NUCLEOTIDE SEQUENCE [LARGE SCALE GENOMIC DNA]</scope>
    <source>
        <strain evidence="1 2">2A1</strain>
    </source>
</reference>
<evidence type="ECO:0008006" key="3">
    <source>
        <dbReference type="Google" id="ProtNLM"/>
    </source>
</evidence>
<dbReference type="RefSeq" id="WP_094307307.1">
    <property type="nucleotide sequence ID" value="NZ_NOWT01000059.1"/>
</dbReference>
<dbReference type="AlphaFoldDB" id="A0A235H4B2"/>
<proteinExistence type="predicted"/>
<protein>
    <recommendedName>
        <fullName evidence="3">Transcriptional regulator</fullName>
    </recommendedName>
</protein>
<name>A0A235H4B2_AZOBR</name>
<evidence type="ECO:0000313" key="2">
    <source>
        <dbReference type="Proteomes" id="UP000215367"/>
    </source>
</evidence>